<keyword evidence="5 12" id="KW-0812">Transmembrane</keyword>
<dbReference type="GO" id="GO:0005886">
    <property type="term" value="C:plasma membrane"/>
    <property type="evidence" value="ECO:0007669"/>
    <property type="project" value="TreeGrafter"/>
</dbReference>
<dbReference type="OrthoDB" id="6502088at2759"/>
<evidence type="ECO:0000256" key="8">
    <source>
        <dbReference type="ARBA" id="ARBA00023065"/>
    </source>
</evidence>
<keyword evidence="3 12" id="KW-0813">Transport</keyword>
<dbReference type="PANTHER" id="PTHR11690:SF248">
    <property type="entry name" value="PICKPOCKET 17, ISOFORM A"/>
    <property type="match status" value="1"/>
</dbReference>
<evidence type="ECO:0000313" key="14">
    <source>
        <dbReference type="Proteomes" id="UP000677054"/>
    </source>
</evidence>
<evidence type="ECO:0000256" key="7">
    <source>
        <dbReference type="ARBA" id="ARBA00023053"/>
    </source>
</evidence>
<dbReference type="EMBL" id="CAJPEV010006961">
    <property type="protein sequence ID" value="CAG0904489.1"/>
    <property type="molecule type" value="Genomic_DNA"/>
</dbReference>
<evidence type="ECO:0000256" key="3">
    <source>
        <dbReference type="ARBA" id="ARBA00022448"/>
    </source>
</evidence>
<dbReference type="Pfam" id="PF00858">
    <property type="entry name" value="ASC"/>
    <property type="match status" value="1"/>
</dbReference>
<comment type="subcellular location">
    <subcellularLocation>
        <location evidence="1">Membrane</location>
        <topology evidence="1">Multi-pass membrane protein</topology>
    </subcellularLocation>
</comment>
<evidence type="ECO:0000256" key="5">
    <source>
        <dbReference type="ARBA" id="ARBA00022692"/>
    </source>
</evidence>
<keyword evidence="10 12" id="KW-0739">Sodium transport</keyword>
<evidence type="ECO:0000256" key="10">
    <source>
        <dbReference type="ARBA" id="ARBA00023201"/>
    </source>
</evidence>
<name>A0A7R9FST9_9CRUS</name>
<dbReference type="GO" id="GO:0015280">
    <property type="term" value="F:ligand-gated sodium channel activity"/>
    <property type="evidence" value="ECO:0007669"/>
    <property type="project" value="TreeGrafter"/>
</dbReference>
<gene>
    <name evidence="13" type="ORF">DSTB1V02_LOCUS13628</name>
</gene>
<proteinExistence type="inferred from homology"/>
<evidence type="ECO:0000256" key="6">
    <source>
        <dbReference type="ARBA" id="ARBA00022989"/>
    </source>
</evidence>
<evidence type="ECO:0000313" key="13">
    <source>
        <dbReference type="EMBL" id="CAD7253882.1"/>
    </source>
</evidence>
<organism evidence="13">
    <name type="scientific">Darwinula stevensoni</name>
    <dbReference type="NCBI Taxonomy" id="69355"/>
    <lineage>
        <taxon>Eukaryota</taxon>
        <taxon>Metazoa</taxon>
        <taxon>Ecdysozoa</taxon>
        <taxon>Arthropoda</taxon>
        <taxon>Crustacea</taxon>
        <taxon>Oligostraca</taxon>
        <taxon>Ostracoda</taxon>
        <taxon>Podocopa</taxon>
        <taxon>Podocopida</taxon>
        <taxon>Darwinulocopina</taxon>
        <taxon>Darwinuloidea</taxon>
        <taxon>Darwinulidae</taxon>
        <taxon>Darwinula</taxon>
    </lineage>
</organism>
<evidence type="ECO:0000256" key="2">
    <source>
        <dbReference type="ARBA" id="ARBA00007193"/>
    </source>
</evidence>
<accession>A0A7R9FST9</accession>
<keyword evidence="4 12" id="KW-0894">Sodium channel</keyword>
<reference evidence="13" key="1">
    <citation type="submission" date="2020-11" db="EMBL/GenBank/DDBJ databases">
        <authorList>
            <person name="Tran Van P."/>
        </authorList>
    </citation>
    <scope>NUCLEOTIDE SEQUENCE</scope>
</reference>
<keyword evidence="8 12" id="KW-0406">Ion transport</keyword>
<feature type="non-terminal residue" evidence="13">
    <location>
        <position position="1"/>
    </location>
</feature>
<keyword evidence="6" id="KW-1133">Transmembrane helix</keyword>
<evidence type="ECO:0000256" key="12">
    <source>
        <dbReference type="RuleBase" id="RU000679"/>
    </source>
</evidence>
<keyword evidence="7" id="KW-0915">Sodium</keyword>
<evidence type="ECO:0000256" key="9">
    <source>
        <dbReference type="ARBA" id="ARBA00023136"/>
    </source>
</evidence>
<keyword evidence="9" id="KW-0472">Membrane</keyword>
<evidence type="ECO:0000256" key="11">
    <source>
        <dbReference type="ARBA" id="ARBA00023303"/>
    </source>
</evidence>
<evidence type="ECO:0000256" key="4">
    <source>
        <dbReference type="ARBA" id="ARBA00022461"/>
    </source>
</evidence>
<sequence>MKNVLHCSFNEEPCDDMYEFEVNEVLGDCITFNYRRDKKVHRHNSSDPGFGMNKNPWQGLRLVMAPFFSKQLDRLSPAKGYRVFIRKPQDDTYTVDEGFDANLGMVSYVGLKMMEFERLHPADGGDCALDSYLLDRFDPKIFAVASYAEVSSDAKWKEDHAHSSCGCPQIRCMTLERSLSSSQMGRHDALLIDLTAWMKNEMKNRSESELRNRTYCRHSKFAHKQMAVVQVFYDTMSVENTKEISLYPWSSFIGTFGGLLGLYTGMSFVSVLEMLEWILDILLYGWRKPRHDKLGPKRRAILMCEFICI</sequence>
<dbReference type="PRINTS" id="PR01078">
    <property type="entry name" value="AMINACHANNEL"/>
</dbReference>
<protein>
    <submittedName>
        <fullName evidence="13">Uncharacterized protein</fullName>
    </submittedName>
</protein>
<evidence type="ECO:0000256" key="1">
    <source>
        <dbReference type="ARBA" id="ARBA00004141"/>
    </source>
</evidence>
<dbReference type="Gene3D" id="2.60.470.10">
    <property type="entry name" value="Acid-sensing ion channels like domains"/>
    <property type="match status" value="1"/>
</dbReference>
<keyword evidence="14" id="KW-1185">Reference proteome</keyword>
<keyword evidence="11 12" id="KW-0407">Ion channel</keyword>
<comment type="similarity">
    <text evidence="2 12">Belongs to the amiloride-sensitive sodium channel (TC 1.A.6) family.</text>
</comment>
<dbReference type="PANTHER" id="PTHR11690">
    <property type="entry name" value="AMILORIDE-SENSITIVE SODIUM CHANNEL-RELATED"/>
    <property type="match status" value="1"/>
</dbReference>
<dbReference type="AlphaFoldDB" id="A0A7R9FST9"/>
<dbReference type="InterPro" id="IPR001873">
    <property type="entry name" value="ENaC"/>
</dbReference>
<dbReference type="Proteomes" id="UP000677054">
    <property type="component" value="Unassembled WGS sequence"/>
</dbReference>
<dbReference type="EMBL" id="LR906478">
    <property type="protein sequence ID" value="CAD7253882.1"/>
    <property type="molecule type" value="Genomic_DNA"/>
</dbReference>